<dbReference type="InterPro" id="IPR035899">
    <property type="entry name" value="DBL_dom_sf"/>
</dbReference>
<protein>
    <submittedName>
        <fullName evidence="4">Uncharacterized protein</fullName>
    </submittedName>
</protein>
<evidence type="ECO:0000259" key="2">
    <source>
        <dbReference type="PROSITE" id="PS50010"/>
    </source>
</evidence>
<name>A0AAD7Z9W2_DIPPU</name>
<dbReference type="SUPFAM" id="SSF50156">
    <property type="entry name" value="PDZ domain-like"/>
    <property type="match status" value="1"/>
</dbReference>
<dbReference type="Pfam" id="PF00621">
    <property type="entry name" value="RhoGEF"/>
    <property type="match status" value="1"/>
</dbReference>
<dbReference type="Gene3D" id="1.20.900.10">
    <property type="entry name" value="Dbl homology (DH) domain"/>
    <property type="match status" value="1"/>
</dbReference>
<dbReference type="SUPFAM" id="SSF48065">
    <property type="entry name" value="DBL homology domain (DH-domain)"/>
    <property type="match status" value="1"/>
</dbReference>
<dbReference type="Pfam" id="PF00595">
    <property type="entry name" value="PDZ"/>
    <property type="match status" value="1"/>
</dbReference>
<dbReference type="GO" id="GO:0005085">
    <property type="term" value="F:guanyl-nucleotide exchange factor activity"/>
    <property type="evidence" value="ECO:0007669"/>
    <property type="project" value="InterPro"/>
</dbReference>
<feature type="region of interest" description="Disordered" evidence="1">
    <location>
        <begin position="605"/>
        <end position="625"/>
    </location>
</feature>
<evidence type="ECO:0000313" key="4">
    <source>
        <dbReference type="EMBL" id="KAJ9576442.1"/>
    </source>
</evidence>
<sequence>EISGSFRLLSQNAGRTQHVSADSSVAPASKHSAMARQSDSSVEEIISIDESDVAPTPAMERRKSCAKKRVEQHQQQQLQRAGNEDSSFLRHLELEPAGDSGPGGRTPFTTTRRLTRHGNSGFGFSIAWTQPPRVERVESGLPADRAGLRPGDYVIFVEKYNVVTMPEEEILHLIRSCGNHLTLEVYRRASPNGLVGCSSTNTTATSTVPPPPPPRSSTTCSATTTSLDLSKRRLHLPQVTFSSETEPLNRDEARRRAVYQLLNKEQHYALCLQFGLSRFLVPLSERRDLLNANEHYTLFQNAEEMFLYYENVATPAQSEGTNFGALGGSFTTGIGVYLKKMPVMTAGYRRYFSGLKKADCLLAAKTRNPDFMRLIVEPPVPRRRPDLTAFIHKPLEHYRDVLKLLQTILNYTKVTDEDYSALLRVILHTTYRDVTMGSGLMEPEGEGRPLLSLQDLESRLVFTRCKPFVLSSPGRQWIFGGDLSRVEGRAVRPFWALLFTDLLMFAKVSRDRVLFITEEPLSLLSVTQAYFNIRKRANEFRLLLDGGAGGTDSPAQGGCGPELPLTRNPKKNTRRRTIALRAPTAELKAVWQNLIQRQISQFQDHCGPIPRESPLDSPDPPTTLY</sequence>
<dbReference type="InterPro" id="IPR011993">
    <property type="entry name" value="PH-like_dom_sf"/>
</dbReference>
<dbReference type="InterPro" id="IPR036034">
    <property type="entry name" value="PDZ_sf"/>
</dbReference>
<dbReference type="Proteomes" id="UP001233999">
    <property type="component" value="Unassembled WGS sequence"/>
</dbReference>
<dbReference type="SUPFAM" id="SSF50729">
    <property type="entry name" value="PH domain-like"/>
    <property type="match status" value="1"/>
</dbReference>
<reference evidence="4" key="1">
    <citation type="journal article" date="2023" name="IScience">
        <title>Live-bearing cockroach genome reveals convergent evolutionary mechanisms linked to viviparity in insects and beyond.</title>
        <authorList>
            <person name="Fouks B."/>
            <person name="Harrison M.C."/>
            <person name="Mikhailova A.A."/>
            <person name="Marchal E."/>
            <person name="English S."/>
            <person name="Carruthers M."/>
            <person name="Jennings E.C."/>
            <person name="Chiamaka E.L."/>
            <person name="Frigard R.A."/>
            <person name="Pippel M."/>
            <person name="Attardo G.M."/>
            <person name="Benoit J.B."/>
            <person name="Bornberg-Bauer E."/>
            <person name="Tobe S.S."/>
        </authorList>
    </citation>
    <scope>NUCLEOTIDE SEQUENCE</scope>
    <source>
        <strain evidence="4">Stay&amp;Tobe</strain>
    </source>
</reference>
<feature type="region of interest" description="Disordered" evidence="1">
    <location>
        <begin position="551"/>
        <end position="572"/>
    </location>
</feature>
<dbReference type="PANTHER" id="PTHR46848">
    <property type="entry name" value="REGULATOR OF G-PROTEIN SIGNALING 3"/>
    <property type="match status" value="1"/>
</dbReference>
<dbReference type="SMART" id="SM00228">
    <property type="entry name" value="PDZ"/>
    <property type="match status" value="1"/>
</dbReference>
<gene>
    <name evidence="4" type="ORF">L9F63_006655</name>
</gene>
<dbReference type="AlphaFoldDB" id="A0AAD7Z9W2"/>
<feature type="region of interest" description="Disordered" evidence="1">
    <location>
        <begin position="1"/>
        <end position="116"/>
    </location>
</feature>
<dbReference type="InterPro" id="IPR000219">
    <property type="entry name" value="DH_dom"/>
</dbReference>
<feature type="domain" description="PDZ" evidence="3">
    <location>
        <begin position="111"/>
        <end position="189"/>
    </location>
</feature>
<dbReference type="GO" id="GO:0005634">
    <property type="term" value="C:nucleus"/>
    <property type="evidence" value="ECO:0007669"/>
    <property type="project" value="TreeGrafter"/>
</dbReference>
<evidence type="ECO:0000256" key="1">
    <source>
        <dbReference type="SAM" id="MobiDB-lite"/>
    </source>
</evidence>
<feature type="non-terminal residue" evidence="4">
    <location>
        <position position="1"/>
    </location>
</feature>
<comment type="caution">
    <text evidence="4">The sequence shown here is derived from an EMBL/GenBank/DDBJ whole genome shotgun (WGS) entry which is preliminary data.</text>
</comment>
<feature type="non-terminal residue" evidence="4">
    <location>
        <position position="625"/>
    </location>
</feature>
<keyword evidence="5" id="KW-1185">Reference proteome</keyword>
<organism evidence="4 5">
    <name type="scientific">Diploptera punctata</name>
    <name type="common">Pacific beetle cockroach</name>
    <dbReference type="NCBI Taxonomy" id="6984"/>
    <lineage>
        <taxon>Eukaryota</taxon>
        <taxon>Metazoa</taxon>
        <taxon>Ecdysozoa</taxon>
        <taxon>Arthropoda</taxon>
        <taxon>Hexapoda</taxon>
        <taxon>Insecta</taxon>
        <taxon>Pterygota</taxon>
        <taxon>Neoptera</taxon>
        <taxon>Polyneoptera</taxon>
        <taxon>Dictyoptera</taxon>
        <taxon>Blattodea</taxon>
        <taxon>Blaberoidea</taxon>
        <taxon>Blaberidae</taxon>
        <taxon>Diplopterinae</taxon>
        <taxon>Diploptera</taxon>
    </lineage>
</organism>
<dbReference type="GO" id="GO:0005886">
    <property type="term" value="C:plasma membrane"/>
    <property type="evidence" value="ECO:0007669"/>
    <property type="project" value="TreeGrafter"/>
</dbReference>
<feature type="region of interest" description="Disordered" evidence="1">
    <location>
        <begin position="201"/>
        <end position="220"/>
    </location>
</feature>
<dbReference type="PANTHER" id="PTHR46848:SF1">
    <property type="entry name" value="REGULATOR OF G-PROTEIN SIGNALING 3"/>
    <property type="match status" value="1"/>
</dbReference>
<dbReference type="PROSITE" id="PS50106">
    <property type="entry name" value="PDZ"/>
    <property type="match status" value="1"/>
</dbReference>
<feature type="compositionally biased region" description="Basic and acidic residues" evidence="1">
    <location>
        <begin position="59"/>
        <end position="72"/>
    </location>
</feature>
<evidence type="ECO:0000259" key="3">
    <source>
        <dbReference type="PROSITE" id="PS50106"/>
    </source>
</evidence>
<feature type="domain" description="DH" evidence="2">
    <location>
        <begin position="253"/>
        <end position="426"/>
    </location>
</feature>
<dbReference type="Gene3D" id="2.30.42.10">
    <property type="match status" value="1"/>
</dbReference>
<dbReference type="PROSITE" id="PS50010">
    <property type="entry name" value="DH_2"/>
    <property type="match status" value="1"/>
</dbReference>
<dbReference type="EMBL" id="JASPKZ010009790">
    <property type="protein sequence ID" value="KAJ9576442.1"/>
    <property type="molecule type" value="Genomic_DNA"/>
</dbReference>
<dbReference type="Gene3D" id="2.30.29.30">
    <property type="entry name" value="Pleckstrin-homology domain (PH domain)/Phosphotyrosine-binding domain (PTB)"/>
    <property type="match status" value="1"/>
</dbReference>
<proteinExistence type="predicted"/>
<dbReference type="InterPro" id="IPR001478">
    <property type="entry name" value="PDZ"/>
</dbReference>
<evidence type="ECO:0000313" key="5">
    <source>
        <dbReference type="Proteomes" id="UP001233999"/>
    </source>
</evidence>
<reference evidence="4" key="2">
    <citation type="submission" date="2023-05" db="EMBL/GenBank/DDBJ databases">
        <authorList>
            <person name="Fouks B."/>
        </authorList>
    </citation>
    <scope>NUCLEOTIDE SEQUENCE</scope>
    <source>
        <strain evidence="4">Stay&amp;Tobe</strain>
        <tissue evidence="4">Testes</tissue>
    </source>
</reference>
<feature type="compositionally biased region" description="Polar residues" evidence="1">
    <location>
        <begin position="8"/>
        <end position="23"/>
    </location>
</feature>
<accession>A0AAD7Z9W2</accession>